<evidence type="ECO:0000313" key="2">
    <source>
        <dbReference type="EMBL" id="GEA85029.1"/>
    </source>
</evidence>
<gene>
    <name evidence="2" type="ORF">CGE01nite_22800</name>
</gene>
<dbReference type="AlphaFoldDB" id="A0A4Y3KKT6"/>
<protein>
    <submittedName>
        <fullName evidence="2">Uncharacterized protein</fullName>
    </submittedName>
</protein>
<comment type="caution">
    <text evidence="2">The sequence shown here is derived from an EMBL/GenBank/DDBJ whole genome shotgun (WGS) entry which is preliminary data.</text>
</comment>
<dbReference type="Proteomes" id="UP000320461">
    <property type="component" value="Unassembled WGS sequence"/>
</dbReference>
<feature type="transmembrane region" description="Helical" evidence="1">
    <location>
        <begin position="109"/>
        <end position="131"/>
    </location>
</feature>
<dbReference type="RefSeq" id="WP_141371034.1">
    <property type="nucleotide sequence ID" value="NZ_BJLQ01000024.1"/>
</dbReference>
<keyword evidence="1" id="KW-0472">Membrane</keyword>
<dbReference type="OrthoDB" id="4829976at2"/>
<feature type="transmembrane region" description="Helical" evidence="1">
    <location>
        <begin position="29"/>
        <end position="52"/>
    </location>
</feature>
<reference evidence="2 3" key="1">
    <citation type="submission" date="2019-06" db="EMBL/GenBank/DDBJ databases">
        <title>Whole genome shotgun sequence of Cellulomonas gelida NBRC 3748.</title>
        <authorList>
            <person name="Hosoyama A."/>
            <person name="Uohara A."/>
            <person name="Ohji S."/>
            <person name="Ichikawa N."/>
        </authorList>
    </citation>
    <scope>NUCLEOTIDE SEQUENCE [LARGE SCALE GENOMIC DNA]</scope>
    <source>
        <strain evidence="2 3">NBRC 3748</strain>
    </source>
</reference>
<proteinExistence type="predicted"/>
<accession>A0A4Y3KKT6</accession>
<name>A0A4Y3KKT6_9CELL</name>
<keyword evidence="3" id="KW-1185">Reference proteome</keyword>
<dbReference type="EMBL" id="BJLQ01000024">
    <property type="protein sequence ID" value="GEA85029.1"/>
    <property type="molecule type" value="Genomic_DNA"/>
</dbReference>
<evidence type="ECO:0000256" key="1">
    <source>
        <dbReference type="SAM" id="Phobius"/>
    </source>
</evidence>
<keyword evidence="1" id="KW-1133">Transmembrane helix</keyword>
<evidence type="ECO:0000313" key="3">
    <source>
        <dbReference type="Proteomes" id="UP000320461"/>
    </source>
</evidence>
<sequence>MSERRDGTRRGRLGGAAALRLDLKHPGTLLLASGAAIAGIVLLLITLVTLGAQSIEASGLGNVPCLVAVSDEVEGASVDNHVLPPKTTCTWQPDGGASETVVVAEPSAAMFWTGAVLFLGGAGTCVGVLAAPRLRR</sequence>
<organism evidence="2 3">
    <name type="scientific">Cellulomonas gelida</name>
    <dbReference type="NCBI Taxonomy" id="1712"/>
    <lineage>
        <taxon>Bacteria</taxon>
        <taxon>Bacillati</taxon>
        <taxon>Actinomycetota</taxon>
        <taxon>Actinomycetes</taxon>
        <taxon>Micrococcales</taxon>
        <taxon>Cellulomonadaceae</taxon>
        <taxon>Cellulomonas</taxon>
    </lineage>
</organism>
<keyword evidence="1" id="KW-0812">Transmembrane</keyword>